<evidence type="ECO:0000256" key="5">
    <source>
        <dbReference type="ARBA" id="ARBA00023239"/>
    </source>
</evidence>
<dbReference type="Proteomes" id="UP000552836">
    <property type="component" value="Unassembled WGS sequence"/>
</dbReference>
<reference evidence="8" key="4">
    <citation type="submission" date="2024-05" db="EMBL/GenBank/DDBJ databases">
        <authorList>
            <person name="Sun Q."/>
            <person name="Zhou Y."/>
        </authorList>
    </citation>
    <scope>NUCLEOTIDE SEQUENCE</scope>
    <source>
        <strain evidence="8">CGMCC 4.5581</strain>
    </source>
</reference>
<dbReference type="EC" id="4.99.1.5" evidence="9"/>
<reference evidence="9 10" key="3">
    <citation type="submission" date="2020-02" db="EMBL/GenBank/DDBJ databases">
        <title>Sequencing the genomes of 1000 actinobacteria strains.</title>
        <authorList>
            <person name="Klenk H.-P."/>
        </authorList>
    </citation>
    <scope>NUCLEOTIDE SEQUENCE [LARGE SCALE GENOMIC DNA]</scope>
    <source>
        <strain evidence="9 10">DSM 45201</strain>
    </source>
</reference>
<comment type="similarity">
    <text evidence="6">Belongs to the heme-containing dehydratase family.</text>
</comment>
<protein>
    <submittedName>
        <fullName evidence="8 9">Aldoxime dehydratase</fullName>
        <ecNumber evidence="9">4.99.1.5</ecNumber>
    </submittedName>
</protein>
<feature type="region of interest" description="Disordered" evidence="7">
    <location>
        <begin position="1"/>
        <end position="25"/>
    </location>
</feature>
<dbReference type="EMBL" id="BMMI01000006">
    <property type="protein sequence ID" value="GGL76323.1"/>
    <property type="molecule type" value="Genomic_DNA"/>
</dbReference>
<keyword evidence="3" id="KW-0479">Metal-binding</keyword>
<evidence type="ECO:0000313" key="11">
    <source>
        <dbReference type="Proteomes" id="UP000648663"/>
    </source>
</evidence>
<comment type="caution">
    <text evidence="9">The sequence shown here is derived from an EMBL/GenBank/DDBJ whole genome shotgun (WGS) entry which is preliminary data.</text>
</comment>
<dbReference type="RefSeq" id="WP_208383966.1">
    <property type="nucleotide sequence ID" value="NZ_BAABJU010000020.1"/>
</dbReference>
<keyword evidence="2" id="KW-0349">Heme</keyword>
<comment type="cofactor">
    <cofactor evidence="1">
        <name>heme b</name>
        <dbReference type="ChEBI" id="CHEBI:60344"/>
    </cofactor>
</comment>
<dbReference type="GO" id="GO:0016829">
    <property type="term" value="F:lyase activity"/>
    <property type="evidence" value="ECO:0007669"/>
    <property type="project" value="UniProtKB-KW"/>
</dbReference>
<keyword evidence="11" id="KW-1185">Reference proteome</keyword>
<dbReference type="GO" id="GO:0046872">
    <property type="term" value="F:metal ion binding"/>
    <property type="evidence" value="ECO:0007669"/>
    <property type="project" value="UniProtKB-KW"/>
</dbReference>
<evidence type="ECO:0000313" key="10">
    <source>
        <dbReference type="Proteomes" id="UP000552836"/>
    </source>
</evidence>
<organism evidence="9 10">
    <name type="scientific">Modestobacter marinus</name>
    <dbReference type="NCBI Taxonomy" id="477641"/>
    <lineage>
        <taxon>Bacteria</taxon>
        <taxon>Bacillati</taxon>
        <taxon>Actinomycetota</taxon>
        <taxon>Actinomycetes</taxon>
        <taxon>Geodermatophilales</taxon>
        <taxon>Geodermatophilaceae</taxon>
        <taxon>Modestobacter</taxon>
    </lineage>
</organism>
<evidence type="ECO:0000313" key="9">
    <source>
        <dbReference type="EMBL" id="NIH70185.1"/>
    </source>
</evidence>
<evidence type="ECO:0000256" key="2">
    <source>
        <dbReference type="ARBA" id="ARBA00022617"/>
    </source>
</evidence>
<evidence type="ECO:0000256" key="4">
    <source>
        <dbReference type="ARBA" id="ARBA00023004"/>
    </source>
</evidence>
<reference evidence="8" key="1">
    <citation type="journal article" date="2014" name="Int. J. Syst. Evol. Microbiol.">
        <title>Complete genome of a new Firmicutes species belonging to the dominant human colonic microbiota ('Ruminococcus bicirculans') reveals two chromosomes and a selective capacity to utilize plant glucans.</title>
        <authorList>
            <consortium name="NISC Comparative Sequencing Program"/>
            <person name="Wegmann U."/>
            <person name="Louis P."/>
            <person name="Goesmann A."/>
            <person name="Henrissat B."/>
            <person name="Duncan S.H."/>
            <person name="Flint H.J."/>
        </authorList>
    </citation>
    <scope>NUCLEOTIDE SEQUENCE</scope>
    <source>
        <strain evidence="8">CGMCC 4.5581</strain>
    </source>
</reference>
<keyword evidence="4" id="KW-0408">Iron</keyword>
<name>A0A846LWS1_9ACTN</name>
<sequence>MSGLESAIAPHLVEPRTRQTRKSAAFTPPYPSFSARFPTGVVSVVMAYFGVQHAGDAPAEVAAAAADEVAALSGRLAATDGADSVEHARYVDERGHVTTVIIAYWTDPAGHARWTAGAPGWTDPAHRRTGLGFFLEMLTPSVDRFETLFSNDRLEGVARLADGLSGEIREHGYWGGARDRLPLAQTDALDATGAPDVRDDGVLRVTGPDNLCLIRSGQEWSETDGEERRMYTEDVEPVLRAGMDFLRDDGLGVGCYANRYMTVVDAQGHPSDKTFGMSWWHSLEELDTWAESHPTHVAIFRVAMKYLGTLGPAARLRLYHEVTVASADQQRFEYLDCHPGTGLLRATGVPGT</sequence>
<reference evidence="11" key="2">
    <citation type="journal article" date="2019" name="Int. J. Syst. Evol. Microbiol.">
        <title>The Global Catalogue of Microorganisms (GCM) 10K type strain sequencing project: providing services to taxonomists for standard genome sequencing and annotation.</title>
        <authorList>
            <consortium name="The Broad Institute Genomics Platform"/>
            <consortium name="The Broad Institute Genome Sequencing Center for Infectious Disease"/>
            <person name="Wu L."/>
            <person name="Ma J."/>
        </authorList>
    </citation>
    <scope>NUCLEOTIDE SEQUENCE [LARGE SCALE GENOMIC DNA]</scope>
    <source>
        <strain evidence="11">CGMCC 4.5581</strain>
    </source>
</reference>
<evidence type="ECO:0000256" key="6">
    <source>
        <dbReference type="ARBA" id="ARBA00034312"/>
    </source>
</evidence>
<evidence type="ECO:0000256" key="3">
    <source>
        <dbReference type="ARBA" id="ARBA00022723"/>
    </source>
</evidence>
<keyword evidence="5 9" id="KW-0456">Lyase</keyword>
<dbReference type="InterPro" id="IPR025702">
    <property type="entry name" value="OXD"/>
</dbReference>
<dbReference type="Pfam" id="PF13816">
    <property type="entry name" value="Dehydratase_hem"/>
    <property type="match status" value="1"/>
</dbReference>
<accession>A0A846LWS1</accession>
<dbReference type="Proteomes" id="UP000648663">
    <property type="component" value="Unassembled WGS sequence"/>
</dbReference>
<evidence type="ECO:0000256" key="7">
    <source>
        <dbReference type="SAM" id="MobiDB-lite"/>
    </source>
</evidence>
<dbReference type="AlphaFoldDB" id="A0A846LWS1"/>
<gene>
    <name evidence="9" type="ORF">FB380_004683</name>
    <name evidence="8" type="ORF">GCM10011589_35500</name>
</gene>
<evidence type="ECO:0000313" key="8">
    <source>
        <dbReference type="EMBL" id="GGL76323.1"/>
    </source>
</evidence>
<proteinExistence type="inferred from homology"/>
<evidence type="ECO:0000256" key="1">
    <source>
        <dbReference type="ARBA" id="ARBA00001970"/>
    </source>
</evidence>
<dbReference type="EMBL" id="JAAMPA010000003">
    <property type="protein sequence ID" value="NIH70185.1"/>
    <property type="molecule type" value="Genomic_DNA"/>
</dbReference>